<reference evidence="2 3" key="1">
    <citation type="submission" date="2016-10" db="EMBL/GenBank/DDBJ databases">
        <authorList>
            <person name="de Groot N.N."/>
        </authorList>
    </citation>
    <scope>NUCLEOTIDE SEQUENCE [LARGE SCALE GENOMIC DNA]</scope>
    <source>
        <strain evidence="2 3">CGMCC 1.10457</strain>
    </source>
</reference>
<protein>
    <submittedName>
        <fullName evidence="2">Uncharacterized protein</fullName>
    </submittedName>
</protein>
<accession>A0A1I6L8H8</accession>
<proteinExistence type="predicted"/>
<dbReference type="RefSeq" id="WP_089816632.1">
    <property type="nucleotide sequence ID" value="NZ_FOZK01000002.1"/>
</dbReference>
<keyword evidence="3" id="KW-1185">Reference proteome</keyword>
<dbReference type="Proteomes" id="UP000199062">
    <property type="component" value="Unassembled WGS sequence"/>
</dbReference>
<feature type="region of interest" description="Disordered" evidence="1">
    <location>
        <begin position="1"/>
        <end position="30"/>
    </location>
</feature>
<organism evidence="2 3">
    <name type="scientific">Halomicrobium zhouii</name>
    <dbReference type="NCBI Taxonomy" id="767519"/>
    <lineage>
        <taxon>Archaea</taxon>
        <taxon>Methanobacteriati</taxon>
        <taxon>Methanobacteriota</taxon>
        <taxon>Stenosarchaea group</taxon>
        <taxon>Halobacteria</taxon>
        <taxon>Halobacteriales</taxon>
        <taxon>Haloarculaceae</taxon>
        <taxon>Halomicrobium</taxon>
    </lineage>
</organism>
<dbReference type="EMBL" id="FOZK01000002">
    <property type="protein sequence ID" value="SFR99769.1"/>
    <property type="molecule type" value="Genomic_DNA"/>
</dbReference>
<dbReference type="AlphaFoldDB" id="A0A1I6L8H8"/>
<evidence type="ECO:0000313" key="3">
    <source>
        <dbReference type="Proteomes" id="UP000199062"/>
    </source>
</evidence>
<name>A0A1I6L8H8_9EURY</name>
<gene>
    <name evidence="2" type="ORF">SAMN05216559_2258</name>
</gene>
<dbReference type="OrthoDB" id="304916at2157"/>
<dbReference type="InterPro" id="IPR048925">
    <property type="entry name" value="RdfA"/>
</dbReference>
<sequence length="217" mass="23975">MTDEGHVDENGAGGDGPRTPESRRSKVGRVLAERDLDGLGTELEAYWTGEGSERYSLRDLADHFNRRVLRAALRAADQDPLDGEAENLYELLTGDEVTSGTRIQAEHRLERAGVDVDRLERDFVSHQAVHTYLTKYRDVEAPSSGDGTTVESARTTVQQLRNRLQAVTETTIGALLNANLLSLGDHHVYVDVRVTCNDCQNQYPVTDLFDAGGCECE</sequence>
<evidence type="ECO:0000313" key="2">
    <source>
        <dbReference type="EMBL" id="SFR99769.1"/>
    </source>
</evidence>
<evidence type="ECO:0000256" key="1">
    <source>
        <dbReference type="SAM" id="MobiDB-lite"/>
    </source>
</evidence>
<dbReference type="Pfam" id="PF21811">
    <property type="entry name" value="RdfA"/>
    <property type="match status" value="1"/>
</dbReference>